<evidence type="ECO:0000313" key="3">
    <source>
        <dbReference type="Proteomes" id="UP001243717"/>
    </source>
</evidence>
<protein>
    <recommendedName>
        <fullName evidence="4">DUF4398 domain-containing protein</fullName>
    </recommendedName>
</protein>
<accession>A0ABU1AFA9</accession>
<evidence type="ECO:0000256" key="1">
    <source>
        <dbReference type="SAM" id="SignalP"/>
    </source>
</evidence>
<evidence type="ECO:0008006" key="4">
    <source>
        <dbReference type="Google" id="ProtNLM"/>
    </source>
</evidence>
<keyword evidence="3" id="KW-1185">Reference proteome</keyword>
<dbReference type="Proteomes" id="UP001243717">
    <property type="component" value="Unassembled WGS sequence"/>
</dbReference>
<comment type="caution">
    <text evidence="2">The sequence shown here is derived from an EMBL/GenBank/DDBJ whole genome shotgun (WGS) entry which is preliminary data.</text>
</comment>
<name>A0ABU1AFA9_9BACT</name>
<keyword evidence="1" id="KW-0732">Signal</keyword>
<feature type="signal peptide" evidence="1">
    <location>
        <begin position="1"/>
        <end position="28"/>
    </location>
</feature>
<gene>
    <name evidence="2" type="ORF">QEH59_03480</name>
</gene>
<proteinExistence type="predicted"/>
<evidence type="ECO:0000313" key="2">
    <source>
        <dbReference type="EMBL" id="MDQ8193471.1"/>
    </source>
</evidence>
<feature type="chain" id="PRO_5045252429" description="DUF4398 domain-containing protein" evidence="1">
    <location>
        <begin position="29"/>
        <end position="413"/>
    </location>
</feature>
<dbReference type="EMBL" id="JARXIC010000004">
    <property type="protein sequence ID" value="MDQ8193471.1"/>
    <property type="molecule type" value="Genomic_DNA"/>
</dbReference>
<organism evidence="2 3">
    <name type="scientific">Thalassobacterium sedimentorum</name>
    <dbReference type="NCBI Taxonomy" id="3041258"/>
    <lineage>
        <taxon>Bacteria</taxon>
        <taxon>Pseudomonadati</taxon>
        <taxon>Verrucomicrobiota</taxon>
        <taxon>Opitutia</taxon>
        <taxon>Puniceicoccales</taxon>
        <taxon>Coraliomargaritaceae</taxon>
        <taxon>Thalassobacterium</taxon>
    </lineage>
</organism>
<reference evidence="2 3" key="1">
    <citation type="submission" date="2023-04" db="EMBL/GenBank/DDBJ databases">
        <title>A novel bacteria isolated from coastal sediment.</title>
        <authorList>
            <person name="Liu X.-J."/>
            <person name="Du Z.-J."/>
        </authorList>
    </citation>
    <scope>NUCLEOTIDE SEQUENCE [LARGE SCALE GENOMIC DNA]</scope>
    <source>
        <strain evidence="2 3">SDUM461004</strain>
    </source>
</reference>
<sequence>MLRSTFRPCARLLLIAVISYLISSQAFSAKEQSIDLSVLSKREALIPQMTASQRIQYLKLEEAIEEAQSDLKSGQYMIKTKASSLDPNRNVQEIIKRGEATIKRAQAEIESRQIGLANLLTEVEVEQQKQAMAANKRFNYQIESANYQDAIQLQTQQLLKTCWELGYETLFYDGLFIQDSSGTRRAETELRNQTYDALIDADGTKFSVTIPVDFKLKPETDGTDKDLFSYENAEIFKNDKKALINIELIHPANSSSGLLVLRAIDLKTQQITAHQLIKISNLAELLALESDNLEDKTPDQFELNDKTNTIEKLSQLSKPYLFEITESSPTQEVSELLTYTLLQNSQLQLATSDFIFRAYGLSLNAPENWRGQANAHIQIEVGDKAHTYQLNAVADGSDRILPSGVITLAYQSN</sequence>